<proteinExistence type="inferred from homology"/>
<feature type="transmembrane region" description="Helical" evidence="7">
    <location>
        <begin position="272"/>
        <end position="298"/>
    </location>
</feature>
<evidence type="ECO:0000256" key="2">
    <source>
        <dbReference type="ARBA" id="ARBA00022448"/>
    </source>
</evidence>
<keyword evidence="4 7" id="KW-0812">Transmembrane</keyword>
<evidence type="ECO:0000313" key="9">
    <source>
        <dbReference type="EMBL" id="MFD1707765.1"/>
    </source>
</evidence>
<keyword evidence="3" id="KW-1003">Cell membrane</keyword>
<keyword evidence="10" id="KW-1185">Reference proteome</keyword>
<comment type="subcellular location">
    <subcellularLocation>
        <location evidence="1 7">Cell membrane</location>
        <topology evidence="1 7">Multi-pass membrane protein</topology>
    </subcellularLocation>
</comment>
<evidence type="ECO:0000313" key="10">
    <source>
        <dbReference type="Proteomes" id="UP001597301"/>
    </source>
</evidence>
<feature type="transmembrane region" description="Helical" evidence="7">
    <location>
        <begin position="168"/>
        <end position="188"/>
    </location>
</feature>
<dbReference type="PANTHER" id="PTHR43163">
    <property type="entry name" value="DIPEPTIDE TRANSPORT SYSTEM PERMEASE PROTEIN DPPB-RELATED"/>
    <property type="match status" value="1"/>
</dbReference>
<evidence type="ECO:0000256" key="4">
    <source>
        <dbReference type="ARBA" id="ARBA00022692"/>
    </source>
</evidence>
<dbReference type="EMBL" id="JBHUEO010000044">
    <property type="protein sequence ID" value="MFD1707765.1"/>
    <property type="molecule type" value="Genomic_DNA"/>
</dbReference>
<feature type="transmembrane region" description="Helical" evidence="7">
    <location>
        <begin position="226"/>
        <end position="252"/>
    </location>
</feature>
<sequence length="310" mass="34745">MWKYTIKRLFWAMVTVWVIITLTFIIMKIIPGNPFAREGALPPAVYNNLQSHYNLDKPEIVQYGLYLKSVLQFDFGPSMKTQSISVNDYIKKGFPISLHLGLQALFIAITFGLILGVIAALNRNRWPDYSSMVLAIIGLSVPNFVLATFLIHYVAVEWNLLPVATWKSWSHTILPSIALAMMPMAYIARLMRSSMLEVMSQDYMLTAKAKGLSTGVILLKHAIRNAILPVVTVLGILTANLVTGSFIIEHIFGIPGMGEMFVKSIFSRDYPVILGSTIFYSIILVILLLIVDIAYTWIDPRIKITKESGS</sequence>
<dbReference type="RefSeq" id="WP_380774568.1">
    <property type="nucleotide sequence ID" value="NZ_JBHUEO010000044.1"/>
</dbReference>
<comment type="caution">
    <text evidence="9">The sequence shown here is derived from an EMBL/GenBank/DDBJ whole genome shotgun (WGS) entry which is preliminary data.</text>
</comment>
<keyword evidence="5 7" id="KW-1133">Transmembrane helix</keyword>
<evidence type="ECO:0000259" key="8">
    <source>
        <dbReference type="PROSITE" id="PS50928"/>
    </source>
</evidence>
<accession>A0ABW4KIC4</accession>
<feature type="transmembrane region" description="Helical" evidence="7">
    <location>
        <begin position="9"/>
        <end position="30"/>
    </location>
</feature>
<evidence type="ECO:0000256" key="7">
    <source>
        <dbReference type="RuleBase" id="RU363032"/>
    </source>
</evidence>
<gene>
    <name evidence="9" type="ORF">ACFSCZ_13650</name>
</gene>
<evidence type="ECO:0000256" key="5">
    <source>
        <dbReference type="ARBA" id="ARBA00022989"/>
    </source>
</evidence>
<protein>
    <submittedName>
        <fullName evidence="9">ABC transporter permease</fullName>
    </submittedName>
</protein>
<organism evidence="9 10">
    <name type="scientific">Siminovitchia sediminis</name>
    <dbReference type="NCBI Taxonomy" id="1274353"/>
    <lineage>
        <taxon>Bacteria</taxon>
        <taxon>Bacillati</taxon>
        <taxon>Bacillota</taxon>
        <taxon>Bacilli</taxon>
        <taxon>Bacillales</taxon>
        <taxon>Bacillaceae</taxon>
        <taxon>Siminovitchia</taxon>
    </lineage>
</organism>
<evidence type="ECO:0000256" key="1">
    <source>
        <dbReference type="ARBA" id="ARBA00004651"/>
    </source>
</evidence>
<dbReference type="InterPro" id="IPR035906">
    <property type="entry name" value="MetI-like_sf"/>
</dbReference>
<dbReference type="CDD" id="cd06261">
    <property type="entry name" value="TM_PBP2"/>
    <property type="match status" value="1"/>
</dbReference>
<dbReference type="Gene3D" id="1.10.3720.10">
    <property type="entry name" value="MetI-like"/>
    <property type="match status" value="1"/>
</dbReference>
<dbReference type="SUPFAM" id="SSF161098">
    <property type="entry name" value="MetI-like"/>
    <property type="match status" value="1"/>
</dbReference>
<feature type="domain" description="ABC transmembrane type-1" evidence="8">
    <location>
        <begin position="94"/>
        <end position="295"/>
    </location>
</feature>
<comment type="similarity">
    <text evidence="7">Belongs to the binding-protein-dependent transport system permease family.</text>
</comment>
<dbReference type="Proteomes" id="UP001597301">
    <property type="component" value="Unassembled WGS sequence"/>
</dbReference>
<dbReference type="InterPro" id="IPR000515">
    <property type="entry name" value="MetI-like"/>
</dbReference>
<feature type="transmembrane region" description="Helical" evidence="7">
    <location>
        <begin position="100"/>
        <end position="121"/>
    </location>
</feature>
<keyword evidence="2 7" id="KW-0813">Transport</keyword>
<evidence type="ECO:0000256" key="6">
    <source>
        <dbReference type="ARBA" id="ARBA00023136"/>
    </source>
</evidence>
<keyword evidence="6 7" id="KW-0472">Membrane</keyword>
<reference evidence="10" key="1">
    <citation type="journal article" date="2019" name="Int. J. Syst. Evol. Microbiol.">
        <title>The Global Catalogue of Microorganisms (GCM) 10K type strain sequencing project: providing services to taxonomists for standard genome sequencing and annotation.</title>
        <authorList>
            <consortium name="The Broad Institute Genomics Platform"/>
            <consortium name="The Broad Institute Genome Sequencing Center for Infectious Disease"/>
            <person name="Wu L."/>
            <person name="Ma J."/>
        </authorList>
    </citation>
    <scope>NUCLEOTIDE SEQUENCE [LARGE SCALE GENOMIC DNA]</scope>
    <source>
        <strain evidence="10">CGMCC 1.12295</strain>
    </source>
</reference>
<feature type="transmembrane region" description="Helical" evidence="7">
    <location>
        <begin position="133"/>
        <end position="156"/>
    </location>
</feature>
<dbReference type="PROSITE" id="PS50928">
    <property type="entry name" value="ABC_TM1"/>
    <property type="match status" value="1"/>
</dbReference>
<dbReference type="PANTHER" id="PTHR43163:SF6">
    <property type="entry name" value="DIPEPTIDE TRANSPORT SYSTEM PERMEASE PROTEIN DPPB-RELATED"/>
    <property type="match status" value="1"/>
</dbReference>
<evidence type="ECO:0000256" key="3">
    <source>
        <dbReference type="ARBA" id="ARBA00022475"/>
    </source>
</evidence>
<dbReference type="Pfam" id="PF00528">
    <property type="entry name" value="BPD_transp_1"/>
    <property type="match status" value="1"/>
</dbReference>
<name>A0ABW4KIC4_9BACI</name>